<keyword evidence="2" id="KW-0560">Oxidoreductase</keyword>
<protein>
    <submittedName>
        <fullName evidence="3">NAD(P)-binding protein</fullName>
    </submittedName>
</protein>
<dbReference type="PANTHER" id="PTHR24321:SF8">
    <property type="entry name" value="ESTRADIOL 17-BETA-DEHYDROGENASE 8-RELATED"/>
    <property type="match status" value="1"/>
</dbReference>
<dbReference type="CDD" id="cd05233">
    <property type="entry name" value="SDR_c"/>
    <property type="match status" value="1"/>
</dbReference>
<reference evidence="3" key="1">
    <citation type="journal article" date="2020" name="Stud. Mycol.">
        <title>101 Dothideomycetes genomes: a test case for predicting lifestyles and emergence of pathogens.</title>
        <authorList>
            <person name="Haridas S."/>
            <person name="Albert R."/>
            <person name="Binder M."/>
            <person name="Bloem J."/>
            <person name="Labutti K."/>
            <person name="Salamov A."/>
            <person name="Andreopoulos B."/>
            <person name="Baker S."/>
            <person name="Barry K."/>
            <person name="Bills G."/>
            <person name="Bluhm B."/>
            <person name="Cannon C."/>
            <person name="Castanera R."/>
            <person name="Culley D."/>
            <person name="Daum C."/>
            <person name="Ezra D."/>
            <person name="Gonzalez J."/>
            <person name="Henrissat B."/>
            <person name="Kuo A."/>
            <person name="Liang C."/>
            <person name="Lipzen A."/>
            <person name="Lutzoni F."/>
            <person name="Magnuson J."/>
            <person name="Mondo S."/>
            <person name="Nolan M."/>
            <person name="Ohm R."/>
            <person name="Pangilinan J."/>
            <person name="Park H.-J."/>
            <person name="Ramirez L."/>
            <person name="Alfaro M."/>
            <person name="Sun H."/>
            <person name="Tritt A."/>
            <person name="Yoshinaga Y."/>
            <person name="Zwiers L.-H."/>
            <person name="Turgeon B."/>
            <person name="Goodwin S."/>
            <person name="Spatafora J."/>
            <person name="Crous P."/>
            <person name="Grigoriev I."/>
        </authorList>
    </citation>
    <scope>NUCLEOTIDE SEQUENCE</scope>
    <source>
        <strain evidence="3">Tuck. ex Michener</strain>
    </source>
</reference>
<evidence type="ECO:0000256" key="2">
    <source>
        <dbReference type="ARBA" id="ARBA00023002"/>
    </source>
</evidence>
<evidence type="ECO:0000313" key="3">
    <source>
        <dbReference type="EMBL" id="KAF2232785.1"/>
    </source>
</evidence>
<dbReference type="GO" id="GO:0016491">
    <property type="term" value="F:oxidoreductase activity"/>
    <property type="evidence" value="ECO:0007669"/>
    <property type="project" value="UniProtKB-KW"/>
</dbReference>
<dbReference type="OrthoDB" id="10253736at2759"/>
<dbReference type="SUPFAM" id="SSF51735">
    <property type="entry name" value="NAD(P)-binding Rossmann-fold domains"/>
    <property type="match status" value="1"/>
</dbReference>
<proteinExistence type="inferred from homology"/>
<dbReference type="EMBL" id="ML991812">
    <property type="protein sequence ID" value="KAF2232785.1"/>
    <property type="molecule type" value="Genomic_DNA"/>
</dbReference>
<organism evidence="3 4">
    <name type="scientific">Viridothelium virens</name>
    <name type="common">Speckled blister lichen</name>
    <name type="synonym">Trypethelium virens</name>
    <dbReference type="NCBI Taxonomy" id="1048519"/>
    <lineage>
        <taxon>Eukaryota</taxon>
        <taxon>Fungi</taxon>
        <taxon>Dikarya</taxon>
        <taxon>Ascomycota</taxon>
        <taxon>Pezizomycotina</taxon>
        <taxon>Dothideomycetes</taxon>
        <taxon>Dothideomycetes incertae sedis</taxon>
        <taxon>Trypetheliales</taxon>
        <taxon>Trypetheliaceae</taxon>
        <taxon>Viridothelium</taxon>
    </lineage>
</organism>
<dbReference type="Proteomes" id="UP000800092">
    <property type="component" value="Unassembled WGS sequence"/>
</dbReference>
<accession>A0A6A6H461</accession>
<dbReference type="Gene3D" id="3.40.50.720">
    <property type="entry name" value="NAD(P)-binding Rossmann-like Domain"/>
    <property type="match status" value="1"/>
</dbReference>
<dbReference type="PANTHER" id="PTHR24321">
    <property type="entry name" value="DEHYDROGENASES, SHORT CHAIN"/>
    <property type="match status" value="1"/>
</dbReference>
<evidence type="ECO:0000256" key="1">
    <source>
        <dbReference type="ARBA" id="ARBA00006484"/>
    </source>
</evidence>
<dbReference type="PRINTS" id="PR00081">
    <property type="entry name" value="GDHRDH"/>
</dbReference>
<sequence length="279" mass="30737">MDLGLKLEERHVLVTGGCGMIGSKVVQAFLSAGSFVTSIDIAPRPFDLDHVNLFVLKADITNEKEFENAWQKAEAKYGLVECCVALASLDLSVLKHHQSLADMDMSQWRRTLDVNVAGTFLTARTWLRALQRYDKPVDYPDRVSLILVGSESGHFGERNNADYAASKSAVQFGLLQSLKADAPRIWPGARVNAIAPGPVATPKFWKECQESPEMYWLEAQATVAQKRPVSMAKVAKSILYLASEAWSGDVHGQILNVDSGKQGKVMWTKEECGHRSSTA</sequence>
<evidence type="ECO:0000313" key="4">
    <source>
        <dbReference type="Proteomes" id="UP000800092"/>
    </source>
</evidence>
<dbReference type="InterPro" id="IPR002347">
    <property type="entry name" value="SDR_fam"/>
</dbReference>
<dbReference type="AlphaFoldDB" id="A0A6A6H461"/>
<gene>
    <name evidence="3" type="ORF">EV356DRAFT_504776</name>
</gene>
<comment type="similarity">
    <text evidence="1">Belongs to the short-chain dehydrogenases/reductases (SDR) family.</text>
</comment>
<keyword evidence="4" id="KW-1185">Reference proteome</keyword>
<name>A0A6A6H461_VIRVR</name>
<dbReference type="InterPro" id="IPR036291">
    <property type="entry name" value="NAD(P)-bd_dom_sf"/>
</dbReference>
<dbReference type="Pfam" id="PF13561">
    <property type="entry name" value="adh_short_C2"/>
    <property type="match status" value="1"/>
</dbReference>